<comment type="catalytic activity">
    <reaction evidence="1">
        <text>a 1,2-diacyl-sn-glycero-3-phosphate + CTP + H(+) = a CDP-1,2-diacyl-sn-glycerol + diphosphate</text>
        <dbReference type="Rhea" id="RHEA:16229"/>
        <dbReference type="ChEBI" id="CHEBI:15378"/>
        <dbReference type="ChEBI" id="CHEBI:33019"/>
        <dbReference type="ChEBI" id="CHEBI:37563"/>
        <dbReference type="ChEBI" id="CHEBI:58332"/>
        <dbReference type="ChEBI" id="CHEBI:58608"/>
        <dbReference type="EC" id="2.7.7.41"/>
    </reaction>
</comment>
<reference evidence="25 26" key="1">
    <citation type="submission" date="2018-06" db="EMBL/GenBank/DDBJ databases">
        <authorList>
            <consortium name="Pathogen Informatics"/>
            <person name="Doyle S."/>
        </authorList>
    </citation>
    <scope>NUCLEOTIDE SEQUENCE [LARGE SCALE GENOMIC DNA]</scope>
    <source>
        <strain evidence="25 26">NCTC10283</strain>
    </source>
</reference>
<evidence type="ECO:0000256" key="2">
    <source>
        <dbReference type="ARBA" id="ARBA00004651"/>
    </source>
</evidence>
<evidence type="ECO:0000256" key="21">
    <source>
        <dbReference type="ARBA" id="ARBA00032396"/>
    </source>
</evidence>
<feature type="transmembrane region" description="Helical" evidence="24">
    <location>
        <begin position="20"/>
        <end position="44"/>
    </location>
</feature>
<feature type="transmembrane region" description="Helical" evidence="24">
    <location>
        <begin position="130"/>
        <end position="151"/>
    </location>
</feature>
<evidence type="ECO:0000256" key="11">
    <source>
        <dbReference type="ARBA" id="ARBA00022692"/>
    </source>
</evidence>
<organism evidence="25 26">
    <name type="scientific">Alysiella crassa</name>
    <dbReference type="NCBI Taxonomy" id="153491"/>
    <lineage>
        <taxon>Bacteria</taxon>
        <taxon>Pseudomonadati</taxon>
        <taxon>Pseudomonadota</taxon>
        <taxon>Betaproteobacteria</taxon>
        <taxon>Neisseriales</taxon>
        <taxon>Neisseriaceae</taxon>
        <taxon>Alysiella</taxon>
    </lineage>
</organism>
<feature type="transmembrane region" description="Helical" evidence="24">
    <location>
        <begin position="172"/>
        <end position="193"/>
    </location>
</feature>
<evidence type="ECO:0000256" key="6">
    <source>
        <dbReference type="ARBA" id="ARBA00012487"/>
    </source>
</evidence>
<evidence type="ECO:0000256" key="20">
    <source>
        <dbReference type="ARBA" id="ARBA00032253"/>
    </source>
</evidence>
<evidence type="ECO:0000256" key="19">
    <source>
        <dbReference type="ARBA" id="ARBA00031825"/>
    </source>
</evidence>
<feature type="transmembrane region" description="Helical" evidence="24">
    <location>
        <begin position="78"/>
        <end position="95"/>
    </location>
</feature>
<name>A0A376BKS4_9NEIS</name>
<comment type="pathway">
    <text evidence="3">Phospholipid metabolism; CDP-diacylglycerol biosynthesis; CDP-diacylglycerol from sn-glycerol 3-phosphate: step 3/3.</text>
</comment>
<evidence type="ECO:0000256" key="1">
    <source>
        <dbReference type="ARBA" id="ARBA00001698"/>
    </source>
</evidence>
<dbReference type="AlphaFoldDB" id="A0A376BKS4"/>
<comment type="subcellular location">
    <subcellularLocation>
        <location evidence="2">Cell membrane</location>
        <topology evidence="2">Multi-pass membrane protein</topology>
    </subcellularLocation>
</comment>
<dbReference type="STRING" id="1120980.GCA_000745955_02107"/>
<keyword evidence="8" id="KW-1003">Cell membrane</keyword>
<evidence type="ECO:0000256" key="16">
    <source>
        <dbReference type="ARBA" id="ARBA00023209"/>
    </source>
</evidence>
<keyword evidence="17" id="KW-1208">Phospholipid metabolism</keyword>
<dbReference type="GO" id="GO:0004605">
    <property type="term" value="F:phosphatidate cytidylyltransferase activity"/>
    <property type="evidence" value="ECO:0007669"/>
    <property type="project" value="UniProtKB-EC"/>
</dbReference>
<sequence>MLKQRVLTALWLLPLMLGMLFWANGAIWGLFCGVMTMLALWEYGRIVGFSRAVQRDYLLGNGFFLLTAWVANWQLPKFVWLLVLAFWLVVMPIWLRQKWQPKGTMAMLVGCVLMLPFWFGMMVLRPDGEAAGALLAVLVLVWIADSGAYFIGRKLGKRPLASVISPKKSWEGALGGWLIVLIYMCWAREWGWLGFEMNWFGTMLVSTILVAVSVGGDLLESWLKRAGGVKDSSQLLAGHGGVFDRIDSLIAVVAVYAAVMVLCA</sequence>
<keyword evidence="11 24" id="KW-0812">Transmembrane</keyword>
<keyword evidence="9" id="KW-0444">Lipid biosynthesis</keyword>
<dbReference type="Proteomes" id="UP000254209">
    <property type="component" value="Unassembled WGS sequence"/>
</dbReference>
<evidence type="ECO:0000256" key="13">
    <source>
        <dbReference type="ARBA" id="ARBA00022989"/>
    </source>
</evidence>
<keyword evidence="15 24" id="KW-0472">Membrane</keyword>
<feature type="transmembrane region" description="Helical" evidence="24">
    <location>
        <begin position="107"/>
        <end position="124"/>
    </location>
</feature>
<dbReference type="OrthoDB" id="9799199at2"/>
<evidence type="ECO:0000256" key="10">
    <source>
        <dbReference type="ARBA" id="ARBA00022679"/>
    </source>
</evidence>
<feature type="transmembrane region" description="Helical" evidence="24">
    <location>
        <begin position="199"/>
        <end position="219"/>
    </location>
</feature>
<comment type="similarity">
    <text evidence="5">Belongs to the CDS family.</text>
</comment>
<evidence type="ECO:0000256" key="4">
    <source>
        <dbReference type="ARBA" id="ARBA00005189"/>
    </source>
</evidence>
<proteinExistence type="inferred from homology"/>
<dbReference type="PANTHER" id="PTHR46382">
    <property type="entry name" value="PHOSPHATIDATE CYTIDYLYLTRANSFERASE"/>
    <property type="match status" value="1"/>
</dbReference>
<gene>
    <name evidence="25" type="primary">cdsA_1</name>
    <name evidence="25" type="ORF">NCTC10283_00455</name>
</gene>
<dbReference type="PANTHER" id="PTHR46382:SF1">
    <property type="entry name" value="PHOSPHATIDATE CYTIDYLYLTRANSFERASE"/>
    <property type="match status" value="1"/>
</dbReference>
<evidence type="ECO:0000256" key="9">
    <source>
        <dbReference type="ARBA" id="ARBA00022516"/>
    </source>
</evidence>
<dbReference type="Pfam" id="PF01148">
    <property type="entry name" value="CTP_transf_1"/>
    <property type="match status" value="1"/>
</dbReference>
<keyword evidence="16" id="KW-0594">Phospholipid biosynthesis</keyword>
<evidence type="ECO:0000256" key="3">
    <source>
        <dbReference type="ARBA" id="ARBA00005119"/>
    </source>
</evidence>
<evidence type="ECO:0000256" key="7">
    <source>
        <dbReference type="ARBA" id="ARBA00019373"/>
    </source>
</evidence>
<dbReference type="GO" id="GO:0016024">
    <property type="term" value="P:CDP-diacylglycerol biosynthetic process"/>
    <property type="evidence" value="ECO:0007669"/>
    <property type="project" value="TreeGrafter"/>
</dbReference>
<dbReference type="GO" id="GO:0005886">
    <property type="term" value="C:plasma membrane"/>
    <property type="evidence" value="ECO:0007669"/>
    <property type="project" value="UniProtKB-SubCell"/>
</dbReference>
<dbReference type="EMBL" id="UFSO01000002">
    <property type="protein sequence ID" value="SSY70367.1"/>
    <property type="molecule type" value="Genomic_DNA"/>
</dbReference>
<evidence type="ECO:0000313" key="26">
    <source>
        <dbReference type="Proteomes" id="UP000254209"/>
    </source>
</evidence>
<evidence type="ECO:0000256" key="15">
    <source>
        <dbReference type="ARBA" id="ARBA00023136"/>
    </source>
</evidence>
<evidence type="ECO:0000256" key="18">
    <source>
        <dbReference type="ARBA" id="ARBA00029893"/>
    </source>
</evidence>
<evidence type="ECO:0000256" key="5">
    <source>
        <dbReference type="ARBA" id="ARBA00010185"/>
    </source>
</evidence>
<keyword evidence="26" id="KW-1185">Reference proteome</keyword>
<comment type="pathway">
    <text evidence="4">Lipid metabolism.</text>
</comment>
<evidence type="ECO:0000256" key="23">
    <source>
        <dbReference type="ARBA" id="ARBA00033406"/>
    </source>
</evidence>
<evidence type="ECO:0000256" key="17">
    <source>
        <dbReference type="ARBA" id="ARBA00023264"/>
    </source>
</evidence>
<evidence type="ECO:0000256" key="8">
    <source>
        <dbReference type="ARBA" id="ARBA00022475"/>
    </source>
</evidence>
<keyword evidence="12 25" id="KW-0548">Nucleotidyltransferase</keyword>
<keyword evidence="13 24" id="KW-1133">Transmembrane helix</keyword>
<evidence type="ECO:0000313" key="25">
    <source>
        <dbReference type="EMBL" id="SSY70367.1"/>
    </source>
</evidence>
<accession>A0A376BKS4</accession>
<dbReference type="EC" id="2.7.7.41" evidence="6"/>
<feature type="transmembrane region" description="Helical" evidence="24">
    <location>
        <begin position="56"/>
        <end position="72"/>
    </location>
</feature>
<keyword evidence="10 25" id="KW-0808">Transferase</keyword>
<evidence type="ECO:0000256" key="12">
    <source>
        <dbReference type="ARBA" id="ARBA00022695"/>
    </source>
</evidence>
<dbReference type="RefSeq" id="WP_034294682.1">
    <property type="nucleotide sequence ID" value="NZ_CP091519.2"/>
</dbReference>
<evidence type="ECO:0000256" key="24">
    <source>
        <dbReference type="SAM" id="Phobius"/>
    </source>
</evidence>
<evidence type="ECO:0000256" key="14">
    <source>
        <dbReference type="ARBA" id="ARBA00023098"/>
    </source>
</evidence>
<evidence type="ECO:0000256" key="22">
    <source>
        <dbReference type="ARBA" id="ARBA00032743"/>
    </source>
</evidence>
<protein>
    <recommendedName>
        <fullName evidence="7">Phosphatidate cytidylyltransferase</fullName>
        <ecNumber evidence="6">2.7.7.41</ecNumber>
    </recommendedName>
    <alternativeName>
        <fullName evidence="20">CDP-DAG synthase</fullName>
    </alternativeName>
    <alternativeName>
        <fullName evidence="22">CDP-DG synthase</fullName>
    </alternativeName>
    <alternativeName>
        <fullName evidence="18">CDP-diacylglycerol synthase</fullName>
    </alternativeName>
    <alternativeName>
        <fullName evidence="21">CDP-diglyceride pyrophosphorylase</fullName>
    </alternativeName>
    <alternativeName>
        <fullName evidence="23">CDP-diglyceride synthase</fullName>
    </alternativeName>
    <alternativeName>
        <fullName evidence="19">CTP:phosphatidate cytidylyltransferase</fullName>
    </alternativeName>
</protein>
<keyword evidence="14" id="KW-0443">Lipid metabolism</keyword>